<dbReference type="AlphaFoldDB" id="A0A915L8G1"/>
<evidence type="ECO:0000313" key="2">
    <source>
        <dbReference type="WBParaSite" id="nRc.2.0.1.t46031-RA"/>
    </source>
</evidence>
<accession>A0A915L8G1</accession>
<organism evidence="1 2">
    <name type="scientific">Romanomermis culicivorax</name>
    <name type="common">Nematode worm</name>
    <dbReference type="NCBI Taxonomy" id="13658"/>
    <lineage>
        <taxon>Eukaryota</taxon>
        <taxon>Metazoa</taxon>
        <taxon>Ecdysozoa</taxon>
        <taxon>Nematoda</taxon>
        <taxon>Enoplea</taxon>
        <taxon>Dorylaimia</taxon>
        <taxon>Mermithida</taxon>
        <taxon>Mermithoidea</taxon>
        <taxon>Mermithidae</taxon>
        <taxon>Romanomermis</taxon>
    </lineage>
</organism>
<dbReference type="Proteomes" id="UP000887565">
    <property type="component" value="Unplaced"/>
</dbReference>
<dbReference type="WBParaSite" id="nRc.2.0.1.t46031-RA">
    <property type="protein sequence ID" value="nRc.2.0.1.t46031-RA"/>
    <property type="gene ID" value="nRc.2.0.1.g46031"/>
</dbReference>
<reference evidence="2" key="1">
    <citation type="submission" date="2022-11" db="UniProtKB">
        <authorList>
            <consortium name="WormBaseParasite"/>
        </authorList>
    </citation>
    <scope>IDENTIFICATION</scope>
</reference>
<sequence length="104" mass="12064">MLQANTRNFIFLANLQMERLHREDQVEYFLTSGYKGFWRDWISGYAMEMGRVSGSADIRLNFCIQFYEDIHKNYSLRGIKKLPMGRLASGGTGHTEGIFDTQDT</sequence>
<protein>
    <submittedName>
        <fullName evidence="2">Uncharacterized protein</fullName>
    </submittedName>
</protein>
<proteinExistence type="predicted"/>
<evidence type="ECO:0000313" key="1">
    <source>
        <dbReference type="Proteomes" id="UP000887565"/>
    </source>
</evidence>
<keyword evidence="1" id="KW-1185">Reference proteome</keyword>
<name>A0A915L8G1_ROMCU</name>